<proteinExistence type="predicted"/>
<name>A0ACC0HB15_9ERIC</name>
<reference evidence="1 2" key="1">
    <citation type="journal article" date="2022" name="Plant J.">
        <title>Chromosome-level genome of Camellia lanceoleosa provides a valuable resource for understanding genome evolution and self-incompatibility.</title>
        <authorList>
            <person name="Gong W."/>
            <person name="Xiao S."/>
            <person name="Wang L."/>
            <person name="Liao Z."/>
            <person name="Chang Y."/>
            <person name="Mo W."/>
            <person name="Hu G."/>
            <person name="Li W."/>
            <person name="Zhao G."/>
            <person name="Zhu H."/>
            <person name="Hu X."/>
            <person name="Ji K."/>
            <person name="Xiang X."/>
            <person name="Song Q."/>
            <person name="Yuan D."/>
            <person name="Jin S."/>
            <person name="Zhang L."/>
        </authorList>
    </citation>
    <scope>NUCLEOTIDE SEQUENCE [LARGE SCALE GENOMIC DNA]</scope>
    <source>
        <strain evidence="1">SQ_2022a</strain>
    </source>
</reference>
<organism evidence="1 2">
    <name type="scientific">Camellia lanceoleosa</name>
    <dbReference type="NCBI Taxonomy" id="1840588"/>
    <lineage>
        <taxon>Eukaryota</taxon>
        <taxon>Viridiplantae</taxon>
        <taxon>Streptophyta</taxon>
        <taxon>Embryophyta</taxon>
        <taxon>Tracheophyta</taxon>
        <taxon>Spermatophyta</taxon>
        <taxon>Magnoliopsida</taxon>
        <taxon>eudicotyledons</taxon>
        <taxon>Gunneridae</taxon>
        <taxon>Pentapetalae</taxon>
        <taxon>asterids</taxon>
        <taxon>Ericales</taxon>
        <taxon>Theaceae</taxon>
        <taxon>Camellia</taxon>
    </lineage>
</organism>
<evidence type="ECO:0000313" key="1">
    <source>
        <dbReference type="EMBL" id="KAI8009186.1"/>
    </source>
</evidence>
<sequence>MPLLIQEDPRAGRQNPSSDLRLENGIVISVDLKGGGGSKIRVVSVVYSGPSREPKPLSDDCISGNFVHGSASSGNVEVASNSQLDGSEPDGFGSGHQKTLSTIFSPLVELVVGRIQRVCNPFLSKCLQRRSQILQACSSPDNGVAKPRDFMITRIGCFYGLVCQEWKKALYSVGGSEVKKWPLQLQRLAPDGMHASSNGTSLQEQEMSLIQERTLPSSPSPLYSPHSKASGYMKGGLRQPFDRKQLMGGHPVIDQTRGLLQWVQSINFVSISIDQSLHLIFQANSTSPRGTQGSSNGNMSGYREGFTPVNSIGTAYASYILIASPSMRFLPRLRYSFPHASLPIPHHLPISYIAKALQFPFPQDLWYPKLYLP</sequence>
<dbReference type="Proteomes" id="UP001060215">
    <property type="component" value="Chromosome 7"/>
</dbReference>
<keyword evidence="2" id="KW-1185">Reference proteome</keyword>
<evidence type="ECO:0000313" key="2">
    <source>
        <dbReference type="Proteomes" id="UP001060215"/>
    </source>
</evidence>
<comment type="caution">
    <text evidence="1">The sequence shown here is derived from an EMBL/GenBank/DDBJ whole genome shotgun (WGS) entry which is preliminary data.</text>
</comment>
<gene>
    <name evidence="1" type="ORF">LOK49_LG07G00072</name>
</gene>
<accession>A0ACC0HB15</accession>
<protein>
    <submittedName>
        <fullName evidence="1">Mediator of RNA polymerase II transcription subunit 13</fullName>
    </submittedName>
</protein>
<dbReference type="EMBL" id="CM045764">
    <property type="protein sequence ID" value="KAI8009186.1"/>
    <property type="molecule type" value="Genomic_DNA"/>
</dbReference>